<keyword evidence="1" id="KW-0812">Transmembrane</keyword>
<keyword evidence="1" id="KW-0472">Membrane</keyword>
<reference evidence="2 3" key="1">
    <citation type="journal article" date="2016" name="Nat. Commun.">
        <title>Thousands of microbial genomes shed light on interconnected biogeochemical processes in an aquifer system.</title>
        <authorList>
            <person name="Anantharaman K."/>
            <person name="Brown C.T."/>
            <person name="Hug L.A."/>
            <person name="Sharon I."/>
            <person name="Castelle C.J."/>
            <person name="Probst A.J."/>
            <person name="Thomas B.C."/>
            <person name="Singh A."/>
            <person name="Wilkins M.J."/>
            <person name="Karaoz U."/>
            <person name="Brodie E.L."/>
            <person name="Williams K.H."/>
            <person name="Hubbard S.S."/>
            <person name="Banfield J.F."/>
        </authorList>
    </citation>
    <scope>NUCLEOTIDE SEQUENCE [LARGE SCALE GENOMIC DNA]</scope>
</reference>
<proteinExistence type="predicted"/>
<evidence type="ECO:0000256" key="1">
    <source>
        <dbReference type="SAM" id="Phobius"/>
    </source>
</evidence>
<gene>
    <name evidence="2" type="ORF">A3A39_03605</name>
</gene>
<feature type="transmembrane region" description="Helical" evidence="1">
    <location>
        <begin position="243"/>
        <end position="262"/>
    </location>
</feature>
<feature type="transmembrane region" description="Helical" evidence="1">
    <location>
        <begin position="70"/>
        <end position="91"/>
    </location>
</feature>
<feature type="transmembrane region" description="Helical" evidence="1">
    <location>
        <begin position="107"/>
        <end position="128"/>
    </location>
</feature>
<name>A0A1F6F015_9BACT</name>
<evidence type="ECO:0000313" key="2">
    <source>
        <dbReference type="EMBL" id="OGG79176.1"/>
    </source>
</evidence>
<feature type="transmembrane region" description="Helical" evidence="1">
    <location>
        <begin position="212"/>
        <end position="231"/>
    </location>
</feature>
<keyword evidence="1" id="KW-1133">Transmembrane helix</keyword>
<dbReference type="EMBL" id="MFLZ01000041">
    <property type="protein sequence ID" value="OGG79176.1"/>
    <property type="molecule type" value="Genomic_DNA"/>
</dbReference>
<dbReference type="Proteomes" id="UP000177372">
    <property type="component" value="Unassembled WGS sequence"/>
</dbReference>
<accession>A0A1F6F015</accession>
<feature type="transmembrane region" description="Helical" evidence="1">
    <location>
        <begin position="180"/>
        <end position="200"/>
    </location>
</feature>
<comment type="caution">
    <text evidence="2">The sequence shown here is derived from an EMBL/GenBank/DDBJ whole genome shotgun (WGS) entry which is preliminary data.</text>
</comment>
<feature type="transmembrane region" description="Helical" evidence="1">
    <location>
        <begin position="9"/>
        <end position="26"/>
    </location>
</feature>
<dbReference type="AlphaFoldDB" id="A0A1F6F015"/>
<sequence length="272" mass="29746">MSLNLAQKILSGYLVILILFWIWIHLNSLTGGPINDFYSFSFGLIPLVGGLWGIWQSFEWGGLGSYVGKSILFISAGSFLWGIGTMIWAYYNFFAGVAVPYPSIADLFYVATIPFWALGVSSLSRATGTRTGLKTAGGKVLAYSVPILVFIVSYYLLVVVAREGALITSFEGILKLALDLIYPLGDVIILTLAIIVYGLSRQYLGGIYKMPTHILLLGFTIMYFADFIFSYTTTRETFYTGSFGDLVFTVALFLITLGTLGINPATANKSAI</sequence>
<dbReference type="STRING" id="1798512.A3A39_03605"/>
<protein>
    <submittedName>
        <fullName evidence="2">Uncharacterized protein</fullName>
    </submittedName>
</protein>
<organism evidence="2 3">
    <name type="scientific">Candidatus Kaiserbacteria bacterium RIFCSPLOWO2_01_FULL_54_13</name>
    <dbReference type="NCBI Taxonomy" id="1798512"/>
    <lineage>
        <taxon>Bacteria</taxon>
        <taxon>Candidatus Kaiseribacteriota</taxon>
    </lineage>
</organism>
<evidence type="ECO:0000313" key="3">
    <source>
        <dbReference type="Proteomes" id="UP000177372"/>
    </source>
</evidence>
<feature type="transmembrane region" description="Helical" evidence="1">
    <location>
        <begin position="140"/>
        <end position="160"/>
    </location>
</feature>
<feature type="transmembrane region" description="Helical" evidence="1">
    <location>
        <begin position="38"/>
        <end position="58"/>
    </location>
</feature>